<organism evidence="2 3">
    <name type="scientific">Bordetella avium (strain 197N)</name>
    <dbReference type="NCBI Taxonomy" id="360910"/>
    <lineage>
        <taxon>Bacteria</taxon>
        <taxon>Pseudomonadati</taxon>
        <taxon>Pseudomonadota</taxon>
        <taxon>Betaproteobacteria</taxon>
        <taxon>Burkholderiales</taxon>
        <taxon>Alcaligenaceae</taxon>
        <taxon>Bordetella</taxon>
    </lineage>
</organism>
<dbReference type="STRING" id="360910.BAV1320"/>
<dbReference type="KEGG" id="bav:BAV1320"/>
<evidence type="ECO:0000256" key="1">
    <source>
        <dbReference type="SAM" id="MobiDB-lite"/>
    </source>
</evidence>
<keyword evidence="3" id="KW-1185">Reference proteome</keyword>
<feature type="region of interest" description="Disordered" evidence="1">
    <location>
        <begin position="88"/>
        <end position="113"/>
    </location>
</feature>
<dbReference type="EMBL" id="AM167904">
    <property type="protein sequence ID" value="CAJ48927.1"/>
    <property type="molecule type" value="Genomic_DNA"/>
</dbReference>
<name>Q2L2W2_BORA1</name>
<reference evidence="2 3" key="1">
    <citation type="journal article" date="2006" name="J. Bacteriol.">
        <title>Comparison of the genome sequence of the poultry pathogen Bordetella avium with those of B. bronchiseptica, B. pertussis, and B. parapertussis reveals extensive diversity in surface structures associated with host interaction.</title>
        <authorList>
            <person name="Sebaihia M."/>
            <person name="Preston A."/>
            <person name="Maskell D.J."/>
            <person name="Kuzmiak H."/>
            <person name="Connell T.D."/>
            <person name="King N.D."/>
            <person name="Orndorff P.E."/>
            <person name="Miyamoto D.M."/>
            <person name="Thomson N.R."/>
            <person name="Harris D."/>
            <person name="Goble A."/>
            <person name="Lord A."/>
            <person name="Murphy L."/>
            <person name="Quail M.A."/>
            <person name="Rutter S."/>
            <person name="Squares R."/>
            <person name="Squares S."/>
            <person name="Woodward J."/>
            <person name="Parkhill J."/>
            <person name="Temple L.M."/>
        </authorList>
    </citation>
    <scope>NUCLEOTIDE SEQUENCE [LARGE SCALE GENOMIC DNA]</scope>
    <source>
        <strain evidence="2 3">197N</strain>
    </source>
</reference>
<dbReference type="HOGENOM" id="CLU_164852_0_0_4"/>
<dbReference type="Proteomes" id="UP000001977">
    <property type="component" value="Chromosome"/>
</dbReference>
<dbReference type="AlphaFoldDB" id="Q2L2W2"/>
<accession>Q2L2W2</accession>
<protein>
    <submittedName>
        <fullName evidence="2">Phage protein</fullName>
    </submittedName>
</protein>
<sequence>MSIYIYSTLSADQLYALADGRNIKINGGANVADKRLVTPKGKVTRIQENDFELLQQNIIFQAHAKNGFVTADHGQSDPERFAEKNLEAADKGAQDTAATVQKRNPKAAAPKAE</sequence>
<evidence type="ECO:0000313" key="2">
    <source>
        <dbReference type="EMBL" id="CAJ48927.1"/>
    </source>
</evidence>
<gene>
    <name evidence="2" type="ordered locus">BAV1320</name>
</gene>
<proteinExistence type="predicted"/>
<evidence type="ECO:0000313" key="3">
    <source>
        <dbReference type="Proteomes" id="UP000001977"/>
    </source>
</evidence>